<evidence type="ECO:0000313" key="2">
    <source>
        <dbReference type="EMBL" id="GCE23741.1"/>
    </source>
</evidence>
<organism evidence="2 3">
    <name type="scientific">Dictyobacter kobayashii</name>
    <dbReference type="NCBI Taxonomy" id="2014872"/>
    <lineage>
        <taxon>Bacteria</taxon>
        <taxon>Bacillati</taxon>
        <taxon>Chloroflexota</taxon>
        <taxon>Ktedonobacteria</taxon>
        <taxon>Ktedonobacterales</taxon>
        <taxon>Dictyobacteraceae</taxon>
        <taxon>Dictyobacter</taxon>
    </lineage>
</organism>
<dbReference type="AlphaFoldDB" id="A0A402AX89"/>
<keyword evidence="3" id="KW-1185">Reference proteome</keyword>
<name>A0A402AX89_9CHLR</name>
<evidence type="ECO:0000256" key="1">
    <source>
        <dbReference type="SAM" id="MobiDB-lite"/>
    </source>
</evidence>
<dbReference type="Proteomes" id="UP000287188">
    <property type="component" value="Unassembled WGS sequence"/>
</dbReference>
<sequence>MTFINIGIDEVADPRLRKQRKRSMRKAQQYVAQTGSLEVVTEQEKESRP</sequence>
<evidence type="ECO:0000313" key="3">
    <source>
        <dbReference type="Proteomes" id="UP000287188"/>
    </source>
</evidence>
<protein>
    <submittedName>
        <fullName evidence="2">Uncharacterized protein</fullName>
    </submittedName>
</protein>
<dbReference type="EMBL" id="BIFS01000002">
    <property type="protein sequence ID" value="GCE23741.1"/>
    <property type="molecule type" value="Genomic_DNA"/>
</dbReference>
<proteinExistence type="predicted"/>
<reference evidence="3" key="1">
    <citation type="submission" date="2018-12" db="EMBL/GenBank/DDBJ databases">
        <title>Tengunoibacter tsumagoiensis gen. nov., sp. nov., Dictyobacter kobayashii sp. nov., D. alpinus sp. nov., and D. joshuensis sp. nov. and description of Dictyobacteraceae fam. nov. within the order Ktedonobacterales isolated from Tengu-no-mugimeshi.</title>
        <authorList>
            <person name="Wang C.M."/>
            <person name="Zheng Y."/>
            <person name="Sakai Y."/>
            <person name="Toyoda A."/>
            <person name="Minakuchi Y."/>
            <person name="Abe K."/>
            <person name="Yokota A."/>
            <person name="Yabe S."/>
        </authorList>
    </citation>
    <scope>NUCLEOTIDE SEQUENCE [LARGE SCALE GENOMIC DNA]</scope>
    <source>
        <strain evidence="3">Uno11</strain>
    </source>
</reference>
<accession>A0A402AX89</accession>
<feature type="region of interest" description="Disordered" evidence="1">
    <location>
        <begin position="17"/>
        <end position="49"/>
    </location>
</feature>
<gene>
    <name evidence="2" type="ORF">KDK_75410</name>
</gene>
<comment type="caution">
    <text evidence="2">The sequence shown here is derived from an EMBL/GenBank/DDBJ whole genome shotgun (WGS) entry which is preliminary data.</text>
</comment>